<evidence type="ECO:0000313" key="9">
    <source>
        <dbReference type="Proteomes" id="UP000198901"/>
    </source>
</evidence>
<accession>A0A1G9HE61</accession>
<reference evidence="8 9" key="1">
    <citation type="submission" date="2016-10" db="EMBL/GenBank/DDBJ databases">
        <authorList>
            <person name="de Groot N.N."/>
        </authorList>
    </citation>
    <scope>NUCLEOTIDE SEQUENCE [LARGE SCALE GENOMIC DNA]</scope>
    <source>
        <strain evidence="8 9">DSM 21668</strain>
    </source>
</reference>
<keyword evidence="4" id="KW-0472">Membrane</keyword>
<keyword evidence="5" id="KW-0998">Cell outer membrane</keyword>
<comment type="similarity">
    <text evidence="2">Belongs to the SusD family.</text>
</comment>
<feature type="domain" description="RagB/SusD" evidence="7">
    <location>
        <begin position="286"/>
        <end position="557"/>
    </location>
</feature>
<sequence length="557" mass="62687">MKGYQSLFLLAASALTMASCRNENFLDRFPQSSITEPTFFKNESDLKLYCNQFYTMLPVQRSYQSESGSDNFVPNSQDVFLSGQYIVPVSGGGWSWTNERNLNFFLNRYGKADASSAIKAKYAGEIRFFRAYTYWRKVVQFGDVPWLSKDLNDQSAELYDPKNSHKVVMDSVLADLNYAVENLPLPKDAEAGRLHKYAAAALKARISLWEGTFRKYQALGDEQKFLQEAVSAAELVAGSGLYDIWSTGNPNTDYYNLFIQEELNTNKEAILPMRYLKDILMHNLTRQLGESGTGYSKNFARAFLMKDGLPTKLSPLYKGDNTPDDEAANRDPRYKQLIGTKGFVFQIGATGTKDTINLPRIGTSLAPTGYQVIKGRSPDLAQWNANQSTLDLFIFRYAETLLILAEAKAELGQADQALLDRTVNKIRARVGMPKLTADVAKDPGSDFPALPALLDEIRRERRVELAADGFRMDDLLRWKAGKLIENPETILGMKLTPELRAQYPASQISGVVVDANQYIRIYTSVSARTWNDKMYLYPIPTQELTLNPKLAPQNPGW</sequence>
<evidence type="ECO:0000256" key="2">
    <source>
        <dbReference type="ARBA" id="ARBA00006275"/>
    </source>
</evidence>
<protein>
    <submittedName>
        <fullName evidence="8">Starch-binding associating with outer membrane</fullName>
    </submittedName>
</protein>
<dbReference type="PROSITE" id="PS51257">
    <property type="entry name" value="PROKAR_LIPOPROTEIN"/>
    <property type="match status" value="1"/>
</dbReference>
<dbReference type="OrthoDB" id="5694214at2"/>
<keyword evidence="9" id="KW-1185">Reference proteome</keyword>
<dbReference type="STRING" id="563176.SAMN04488090_0021"/>
<evidence type="ECO:0000256" key="5">
    <source>
        <dbReference type="ARBA" id="ARBA00023237"/>
    </source>
</evidence>
<evidence type="ECO:0000256" key="6">
    <source>
        <dbReference type="SAM" id="SignalP"/>
    </source>
</evidence>
<evidence type="ECO:0000313" key="8">
    <source>
        <dbReference type="EMBL" id="SDL11348.1"/>
    </source>
</evidence>
<dbReference type="AlphaFoldDB" id="A0A1G9HE61"/>
<feature type="chain" id="PRO_5011741748" evidence="6">
    <location>
        <begin position="19"/>
        <end position="557"/>
    </location>
</feature>
<evidence type="ECO:0000259" key="7">
    <source>
        <dbReference type="Pfam" id="PF07980"/>
    </source>
</evidence>
<dbReference type="SUPFAM" id="SSF48452">
    <property type="entry name" value="TPR-like"/>
    <property type="match status" value="1"/>
</dbReference>
<name>A0A1G9HE61_9BACT</name>
<dbReference type="GO" id="GO:0009279">
    <property type="term" value="C:cell outer membrane"/>
    <property type="evidence" value="ECO:0007669"/>
    <property type="project" value="UniProtKB-SubCell"/>
</dbReference>
<gene>
    <name evidence="8" type="ORF">SAMN04488090_0021</name>
</gene>
<comment type="subcellular location">
    <subcellularLocation>
        <location evidence="1">Cell outer membrane</location>
    </subcellularLocation>
</comment>
<evidence type="ECO:0000256" key="4">
    <source>
        <dbReference type="ARBA" id="ARBA00023136"/>
    </source>
</evidence>
<dbReference type="Gene3D" id="1.25.40.390">
    <property type="match status" value="1"/>
</dbReference>
<dbReference type="RefSeq" id="WP_093196308.1">
    <property type="nucleotide sequence ID" value="NZ_FNGS01000001.1"/>
</dbReference>
<dbReference type="InterPro" id="IPR011990">
    <property type="entry name" value="TPR-like_helical_dom_sf"/>
</dbReference>
<dbReference type="Proteomes" id="UP000198901">
    <property type="component" value="Unassembled WGS sequence"/>
</dbReference>
<proteinExistence type="inferred from homology"/>
<dbReference type="EMBL" id="FNGS01000001">
    <property type="protein sequence ID" value="SDL11348.1"/>
    <property type="molecule type" value="Genomic_DNA"/>
</dbReference>
<organism evidence="8 9">
    <name type="scientific">Siphonobacter aquaeclarae</name>
    <dbReference type="NCBI Taxonomy" id="563176"/>
    <lineage>
        <taxon>Bacteria</taxon>
        <taxon>Pseudomonadati</taxon>
        <taxon>Bacteroidota</taxon>
        <taxon>Cytophagia</taxon>
        <taxon>Cytophagales</taxon>
        <taxon>Cytophagaceae</taxon>
        <taxon>Siphonobacter</taxon>
    </lineage>
</organism>
<keyword evidence="3 6" id="KW-0732">Signal</keyword>
<dbReference type="Pfam" id="PF07980">
    <property type="entry name" value="SusD_RagB"/>
    <property type="match status" value="1"/>
</dbReference>
<dbReference type="InterPro" id="IPR012944">
    <property type="entry name" value="SusD_RagB_dom"/>
</dbReference>
<evidence type="ECO:0000256" key="1">
    <source>
        <dbReference type="ARBA" id="ARBA00004442"/>
    </source>
</evidence>
<evidence type="ECO:0000256" key="3">
    <source>
        <dbReference type="ARBA" id="ARBA00022729"/>
    </source>
</evidence>
<feature type="signal peptide" evidence="6">
    <location>
        <begin position="1"/>
        <end position="18"/>
    </location>
</feature>